<reference evidence="1 2" key="1">
    <citation type="submission" date="2018-06" db="EMBL/GenBank/DDBJ databases">
        <authorList>
            <consortium name="Pathogen Informatics"/>
            <person name="Doyle S."/>
        </authorList>
    </citation>
    <scope>NUCLEOTIDE SEQUENCE [LARGE SCALE GENOMIC DNA]</scope>
    <source>
        <strain evidence="1 2">NCTC1542</strain>
    </source>
</reference>
<dbReference type="Proteomes" id="UP000255389">
    <property type="component" value="Unassembled WGS sequence"/>
</dbReference>
<proteinExistence type="predicted"/>
<accession>A0A378UXQ1</accession>
<evidence type="ECO:0000313" key="1">
    <source>
        <dbReference type="EMBL" id="SUA02954.1"/>
    </source>
</evidence>
<evidence type="ECO:0000313" key="2">
    <source>
        <dbReference type="Proteomes" id="UP000255389"/>
    </source>
</evidence>
<dbReference type="EMBL" id="UGQY01000004">
    <property type="protein sequence ID" value="SUA02954.1"/>
    <property type="molecule type" value="Genomic_DNA"/>
</dbReference>
<organism evidence="1 2">
    <name type="scientific">Mycolicibacterium fortuitum</name>
    <name type="common">Mycobacterium fortuitum</name>
    <dbReference type="NCBI Taxonomy" id="1766"/>
    <lineage>
        <taxon>Bacteria</taxon>
        <taxon>Bacillati</taxon>
        <taxon>Actinomycetota</taxon>
        <taxon>Actinomycetes</taxon>
        <taxon>Mycobacteriales</taxon>
        <taxon>Mycobacteriaceae</taxon>
        <taxon>Mycolicibacterium</taxon>
    </lineage>
</organism>
<dbReference type="AlphaFoldDB" id="A0A378UXQ1"/>
<sequence>MAETSRRPRAAGRRLRWDMDQAQAEAGRETGQILEWSEHEQQIIDRAATAADRSEQLGRLWKQELAGEARASVLVKIAAEQRAQDRAVIDLISRVNPGVGVARSERHTRAARSRWDRSAGA</sequence>
<gene>
    <name evidence="1" type="ORF">NCTC1542_04430</name>
</gene>
<name>A0A378UXQ1_MYCFO</name>
<protein>
    <submittedName>
        <fullName evidence="1">Uncharacterized protein</fullName>
    </submittedName>
</protein>